<evidence type="ECO:0000256" key="1">
    <source>
        <dbReference type="SAM" id="MobiDB-lite"/>
    </source>
</evidence>
<evidence type="ECO:0000313" key="3">
    <source>
        <dbReference type="Proteomes" id="UP000422736"/>
    </source>
</evidence>
<gene>
    <name evidence="2" type="ORF">FIM1_539</name>
</gene>
<accession>A0ABX6EPN6</accession>
<keyword evidence="3" id="KW-1185">Reference proteome</keyword>
<dbReference type="Proteomes" id="UP000422736">
    <property type="component" value="Chromosome 1"/>
</dbReference>
<feature type="region of interest" description="Disordered" evidence="1">
    <location>
        <begin position="306"/>
        <end position="334"/>
    </location>
</feature>
<name>A0ABX6EPN6_KLUMA</name>
<proteinExistence type="predicted"/>
<evidence type="ECO:0000313" key="2">
    <source>
        <dbReference type="EMBL" id="QGN13892.1"/>
    </source>
</evidence>
<sequence length="367" mass="42111">MVRYKGKREAGPSSSKTRSAISKPRPNHTHITNRKVIPNREYQDHQKKSHININKNKNKNILNSWDDKSQIATDGAPYEKEIYERITKLTRLGIPFDQVLSKTGIEFERLKDIYDRLLLPVNVNDDLVLLSVRSHSAEQNSNLKAEKESYKRDNVDDMINNQKNAQIPLLLNNRGVYSKSPSPPNTDINQSEVNIIAKPSTDVLHLDKNDEQLSINFYEQVSRNLMKLRLDFLKLKSALHDRVPKLDEFQKASLRKKKNLLISDIEKFYESMHMNEDKSSGFNEDFIGLSDSALDKEDFEETNLPSISMNLSNKTNHPTSQKQGIDNTSDDPPEIITDSVIKLKRSKPDQFTPYHSLNLSKSISPNI</sequence>
<organism evidence="2 3">
    <name type="scientific">Kluyveromyces marxianus</name>
    <name type="common">Yeast</name>
    <name type="synonym">Candida kefyr</name>
    <dbReference type="NCBI Taxonomy" id="4911"/>
    <lineage>
        <taxon>Eukaryota</taxon>
        <taxon>Fungi</taxon>
        <taxon>Dikarya</taxon>
        <taxon>Ascomycota</taxon>
        <taxon>Saccharomycotina</taxon>
        <taxon>Saccharomycetes</taxon>
        <taxon>Saccharomycetales</taxon>
        <taxon>Saccharomycetaceae</taxon>
        <taxon>Kluyveromyces</taxon>
    </lineage>
</organism>
<feature type="compositionally biased region" description="Polar residues" evidence="1">
    <location>
        <begin position="306"/>
        <end position="327"/>
    </location>
</feature>
<reference evidence="2 3" key="2">
    <citation type="submission" date="2019-11" db="EMBL/GenBank/DDBJ databases">
        <authorList>
            <person name="Lu H."/>
        </authorList>
    </citation>
    <scope>NUCLEOTIDE SEQUENCE [LARGE SCALE GENOMIC DNA]</scope>
    <source>
        <strain evidence="2 3">FIM1</strain>
    </source>
</reference>
<reference evidence="2 3" key="1">
    <citation type="submission" date="2016-03" db="EMBL/GenBank/DDBJ databases">
        <title>How can Kluyveromyces marxianus grow so fast - potential evolutionary course in Saccharomyces Complex revealed by comparative genomics.</title>
        <authorList>
            <person name="Mo W."/>
            <person name="Lu W."/>
            <person name="Yang X."/>
            <person name="Qi J."/>
            <person name="Lv H."/>
        </authorList>
    </citation>
    <scope>NUCLEOTIDE SEQUENCE [LARGE SCALE GENOMIC DNA]</scope>
    <source>
        <strain evidence="2 3">FIM1</strain>
    </source>
</reference>
<feature type="region of interest" description="Disordered" evidence="1">
    <location>
        <begin position="1"/>
        <end position="31"/>
    </location>
</feature>
<protein>
    <submittedName>
        <fullName evidence="2">Uncharacterized protein</fullName>
    </submittedName>
</protein>
<dbReference type="EMBL" id="CP015054">
    <property type="protein sequence ID" value="QGN13892.1"/>
    <property type="molecule type" value="Genomic_DNA"/>
</dbReference>